<dbReference type="PROSITE" id="PS50118">
    <property type="entry name" value="HMG_BOX_2"/>
    <property type="match status" value="1"/>
</dbReference>
<dbReference type="GO" id="GO:0000978">
    <property type="term" value="F:RNA polymerase II cis-regulatory region sequence-specific DNA binding"/>
    <property type="evidence" value="ECO:0007669"/>
    <property type="project" value="TreeGrafter"/>
</dbReference>
<sequence>MTRVFGWDPSLQGDKSTAPPHPKSGQIITFPLDCNNPPKMSSEKPDYSGFHRPKKGDPDWVPRPKNAFFIFRNEFVHRHAWNQKNPDSSRVKQSTLIDKTRTMSKRAGEAWHKLSKAEKDHFKALAALEKAAHAKAHPGYRFQPAKRSPCVPHVATSPSSPLPKVSERERPSKTGASVRGCTTSFKPRSSSVPLHPSVPSSFLVREEEQVGALRRRSKSHAILPAKELATPEPFLGFDYTSRSPTAGYSSPLSTSSTLAGWNGEPLAPSVRRVPSPVVPPASTPSSWTMCPSSDLGYQHPQIFLADNSSTEQFYRAEHPGLDNYVADSANVYWCPPVKEEYDSYGSTEVHTTNPLSDAFSNFNLGMPVSEEYFPFDATPISDEQRVYEEYNFGRL</sequence>
<feature type="region of interest" description="Disordered" evidence="4">
    <location>
        <begin position="144"/>
        <end position="197"/>
    </location>
</feature>
<keyword evidence="7" id="KW-1185">Reference proteome</keyword>
<dbReference type="EMBL" id="JADNRY010000007">
    <property type="protein sequence ID" value="KAF9076282.1"/>
    <property type="molecule type" value="Genomic_DNA"/>
</dbReference>
<feature type="DNA-binding region" description="HMG box" evidence="3">
    <location>
        <begin position="61"/>
        <end position="141"/>
    </location>
</feature>
<evidence type="ECO:0000256" key="2">
    <source>
        <dbReference type="ARBA" id="ARBA00023163"/>
    </source>
</evidence>
<dbReference type="InterPro" id="IPR036910">
    <property type="entry name" value="HMG_box_dom_sf"/>
</dbReference>
<organism evidence="6 7">
    <name type="scientific">Rhodocollybia butyracea</name>
    <dbReference type="NCBI Taxonomy" id="206335"/>
    <lineage>
        <taxon>Eukaryota</taxon>
        <taxon>Fungi</taxon>
        <taxon>Dikarya</taxon>
        <taxon>Basidiomycota</taxon>
        <taxon>Agaricomycotina</taxon>
        <taxon>Agaricomycetes</taxon>
        <taxon>Agaricomycetidae</taxon>
        <taxon>Agaricales</taxon>
        <taxon>Marasmiineae</taxon>
        <taxon>Omphalotaceae</taxon>
        <taxon>Rhodocollybia</taxon>
    </lineage>
</organism>
<dbReference type="GO" id="GO:0030154">
    <property type="term" value="P:cell differentiation"/>
    <property type="evidence" value="ECO:0007669"/>
    <property type="project" value="TreeGrafter"/>
</dbReference>
<keyword evidence="1 3" id="KW-0238">DNA-binding</keyword>
<evidence type="ECO:0000259" key="5">
    <source>
        <dbReference type="PROSITE" id="PS50118"/>
    </source>
</evidence>
<accession>A0A9P5Q7W1</accession>
<evidence type="ECO:0000256" key="1">
    <source>
        <dbReference type="ARBA" id="ARBA00023125"/>
    </source>
</evidence>
<dbReference type="SMART" id="SM00398">
    <property type="entry name" value="HMG"/>
    <property type="match status" value="1"/>
</dbReference>
<evidence type="ECO:0000256" key="4">
    <source>
        <dbReference type="SAM" id="MobiDB-lite"/>
    </source>
</evidence>
<feature type="region of interest" description="Disordered" evidence="4">
    <location>
        <begin position="85"/>
        <end position="104"/>
    </location>
</feature>
<protein>
    <recommendedName>
        <fullName evidence="5">HMG box domain-containing protein</fullName>
    </recommendedName>
</protein>
<dbReference type="Proteomes" id="UP000772434">
    <property type="component" value="Unassembled WGS sequence"/>
</dbReference>
<feature type="region of interest" description="Disordered" evidence="4">
    <location>
        <begin position="1"/>
        <end position="58"/>
    </location>
</feature>
<dbReference type="PANTHER" id="PTHR10270:SF161">
    <property type="entry name" value="SEX-DETERMINING REGION Y PROTEIN"/>
    <property type="match status" value="1"/>
</dbReference>
<feature type="compositionally biased region" description="Polar residues" evidence="4">
    <location>
        <begin position="85"/>
        <end position="97"/>
    </location>
</feature>
<comment type="caution">
    <text evidence="6">The sequence shown here is derived from an EMBL/GenBank/DDBJ whole genome shotgun (WGS) entry which is preliminary data.</text>
</comment>
<feature type="domain" description="HMG box" evidence="5">
    <location>
        <begin position="61"/>
        <end position="141"/>
    </location>
</feature>
<proteinExistence type="predicted"/>
<dbReference type="GO" id="GO:0000122">
    <property type="term" value="P:negative regulation of transcription by RNA polymerase II"/>
    <property type="evidence" value="ECO:0007669"/>
    <property type="project" value="TreeGrafter"/>
</dbReference>
<keyword evidence="2" id="KW-0804">Transcription</keyword>
<dbReference type="GO" id="GO:0001228">
    <property type="term" value="F:DNA-binding transcription activator activity, RNA polymerase II-specific"/>
    <property type="evidence" value="ECO:0007669"/>
    <property type="project" value="TreeGrafter"/>
</dbReference>
<dbReference type="GO" id="GO:0005634">
    <property type="term" value="C:nucleus"/>
    <property type="evidence" value="ECO:0007669"/>
    <property type="project" value="UniProtKB-UniRule"/>
</dbReference>
<dbReference type="OrthoDB" id="6247875at2759"/>
<dbReference type="Gene3D" id="1.10.30.10">
    <property type="entry name" value="High mobility group box domain"/>
    <property type="match status" value="1"/>
</dbReference>
<dbReference type="InterPro" id="IPR050140">
    <property type="entry name" value="SRY-related_HMG-box_TF-like"/>
</dbReference>
<name>A0A9P5Q7W1_9AGAR</name>
<evidence type="ECO:0000313" key="7">
    <source>
        <dbReference type="Proteomes" id="UP000772434"/>
    </source>
</evidence>
<dbReference type="InterPro" id="IPR009071">
    <property type="entry name" value="HMG_box_dom"/>
</dbReference>
<reference evidence="6" key="1">
    <citation type="submission" date="2020-11" db="EMBL/GenBank/DDBJ databases">
        <authorList>
            <consortium name="DOE Joint Genome Institute"/>
            <person name="Ahrendt S."/>
            <person name="Riley R."/>
            <person name="Andreopoulos W."/>
            <person name="Labutti K."/>
            <person name="Pangilinan J."/>
            <person name="Ruiz-Duenas F.J."/>
            <person name="Barrasa J.M."/>
            <person name="Sanchez-Garcia M."/>
            <person name="Camarero S."/>
            <person name="Miyauchi S."/>
            <person name="Serrano A."/>
            <person name="Linde D."/>
            <person name="Babiker R."/>
            <person name="Drula E."/>
            <person name="Ayuso-Fernandez I."/>
            <person name="Pacheco R."/>
            <person name="Padilla G."/>
            <person name="Ferreira P."/>
            <person name="Barriuso J."/>
            <person name="Kellner H."/>
            <person name="Castanera R."/>
            <person name="Alfaro M."/>
            <person name="Ramirez L."/>
            <person name="Pisabarro A.G."/>
            <person name="Kuo A."/>
            <person name="Tritt A."/>
            <person name="Lipzen A."/>
            <person name="He G."/>
            <person name="Yan M."/>
            <person name="Ng V."/>
            <person name="Cullen D."/>
            <person name="Martin F."/>
            <person name="Rosso M.-N."/>
            <person name="Henrissat B."/>
            <person name="Hibbett D."/>
            <person name="Martinez A.T."/>
            <person name="Grigoriev I.V."/>
        </authorList>
    </citation>
    <scope>NUCLEOTIDE SEQUENCE</scope>
    <source>
        <strain evidence="6">AH 40177</strain>
    </source>
</reference>
<evidence type="ECO:0000256" key="3">
    <source>
        <dbReference type="PROSITE-ProRule" id="PRU00267"/>
    </source>
</evidence>
<evidence type="ECO:0000313" key="6">
    <source>
        <dbReference type="EMBL" id="KAF9076282.1"/>
    </source>
</evidence>
<dbReference type="AlphaFoldDB" id="A0A9P5Q7W1"/>
<dbReference type="Pfam" id="PF00505">
    <property type="entry name" value="HMG_box"/>
    <property type="match status" value="1"/>
</dbReference>
<keyword evidence="3" id="KW-0539">Nucleus</keyword>
<dbReference type="PANTHER" id="PTHR10270">
    <property type="entry name" value="SOX TRANSCRIPTION FACTOR"/>
    <property type="match status" value="1"/>
</dbReference>
<dbReference type="SUPFAM" id="SSF47095">
    <property type="entry name" value="HMG-box"/>
    <property type="match status" value="1"/>
</dbReference>
<gene>
    <name evidence="6" type="ORF">BDP27DRAFT_1414801</name>
</gene>